<dbReference type="CDD" id="cd00180">
    <property type="entry name" value="PKc"/>
    <property type="match status" value="1"/>
</dbReference>
<protein>
    <submittedName>
        <fullName evidence="4">Uncharacterized protein</fullName>
    </submittedName>
</protein>
<dbReference type="InterPro" id="IPR052085">
    <property type="entry name" value="WD-SAM-U-box"/>
</dbReference>
<dbReference type="Proteomes" id="UP000663870">
    <property type="component" value="Unassembled WGS sequence"/>
</dbReference>
<name>A0A815A7W8_9BILA</name>
<dbReference type="Gene3D" id="3.30.40.10">
    <property type="entry name" value="Zinc/RING finger domain, C3HC4 (zinc finger)"/>
    <property type="match status" value="1"/>
</dbReference>
<dbReference type="SUPFAM" id="SSF57850">
    <property type="entry name" value="RING/U-box"/>
    <property type="match status" value="1"/>
</dbReference>
<organism evidence="4 5">
    <name type="scientific">Rotaria sordida</name>
    <dbReference type="NCBI Taxonomy" id="392033"/>
    <lineage>
        <taxon>Eukaryota</taxon>
        <taxon>Metazoa</taxon>
        <taxon>Spiralia</taxon>
        <taxon>Gnathifera</taxon>
        <taxon>Rotifera</taxon>
        <taxon>Eurotatoria</taxon>
        <taxon>Bdelloidea</taxon>
        <taxon>Philodinida</taxon>
        <taxon>Philodinidae</taxon>
        <taxon>Rotaria</taxon>
    </lineage>
</organism>
<evidence type="ECO:0000259" key="2">
    <source>
        <dbReference type="PROSITE" id="PS50011"/>
    </source>
</evidence>
<feature type="compositionally biased region" description="Low complexity" evidence="1">
    <location>
        <begin position="132"/>
        <end position="146"/>
    </location>
</feature>
<dbReference type="InterPro" id="IPR011009">
    <property type="entry name" value="Kinase-like_dom_sf"/>
</dbReference>
<dbReference type="GO" id="GO:0004672">
    <property type="term" value="F:protein kinase activity"/>
    <property type="evidence" value="ECO:0007669"/>
    <property type="project" value="InterPro"/>
</dbReference>
<dbReference type="PROSITE" id="PS51698">
    <property type="entry name" value="U_BOX"/>
    <property type="match status" value="1"/>
</dbReference>
<dbReference type="InterPro" id="IPR001245">
    <property type="entry name" value="Ser-Thr/Tyr_kinase_cat_dom"/>
</dbReference>
<dbReference type="CDD" id="cd16655">
    <property type="entry name" value="RING-Ubox_WDSUB1-like"/>
    <property type="match status" value="1"/>
</dbReference>
<dbReference type="EMBL" id="CAJNOL010000965">
    <property type="protein sequence ID" value="CAF1251916.1"/>
    <property type="molecule type" value="Genomic_DNA"/>
</dbReference>
<dbReference type="GO" id="GO:0004842">
    <property type="term" value="F:ubiquitin-protein transferase activity"/>
    <property type="evidence" value="ECO:0007669"/>
    <property type="project" value="InterPro"/>
</dbReference>
<dbReference type="InterPro" id="IPR013083">
    <property type="entry name" value="Znf_RING/FYVE/PHD"/>
</dbReference>
<proteinExistence type="predicted"/>
<dbReference type="SUPFAM" id="SSF56112">
    <property type="entry name" value="Protein kinase-like (PK-like)"/>
    <property type="match status" value="1"/>
</dbReference>
<dbReference type="InterPro" id="IPR000719">
    <property type="entry name" value="Prot_kinase_dom"/>
</dbReference>
<dbReference type="PANTHER" id="PTHR46573:SF1">
    <property type="entry name" value="WD REPEAT, SAM AND U-BOX DOMAIN-CONTAINING PROTEIN 1"/>
    <property type="match status" value="1"/>
</dbReference>
<evidence type="ECO:0000259" key="3">
    <source>
        <dbReference type="PROSITE" id="PS51698"/>
    </source>
</evidence>
<feature type="region of interest" description="Disordered" evidence="1">
    <location>
        <begin position="100"/>
        <end position="153"/>
    </location>
</feature>
<feature type="domain" description="Protein kinase" evidence="2">
    <location>
        <begin position="238"/>
        <end position="467"/>
    </location>
</feature>
<dbReference type="InterPro" id="IPR003613">
    <property type="entry name" value="Ubox_domain"/>
</dbReference>
<dbReference type="PROSITE" id="PS50011">
    <property type="entry name" value="PROTEIN_KINASE_DOM"/>
    <property type="match status" value="1"/>
</dbReference>
<accession>A0A815A7W8</accession>
<keyword evidence="5" id="KW-1185">Reference proteome</keyword>
<dbReference type="Pfam" id="PF07714">
    <property type="entry name" value="PK_Tyr_Ser-Thr"/>
    <property type="match status" value="1"/>
</dbReference>
<evidence type="ECO:0000256" key="1">
    <source>
        <dbReference type="SAM" id="MobiDB-lite"/>
    </source>
</evidence>
<dbReference type="PANTHER" id="PTHR46573">
    <property type="entry name" value="WD REPEAT, SAM AND U-BOX DOMAIN-CONTAINING PROTEIN 1"/>
    <property type="match status" value="1"/>
</dbReference>
<dbReference type="GO" id="GO:0005524">
    <property type="term" value="F:ATP binding"/>
    <property type="evidence" value="ECO:0007669"/>
    <property type="project" value="InterPro"/>
</dbReference>
<reference evidence="4" key="1">
    <citation type="submission" date="2021-02" db="EMBL/GenBank/DDBJ databases">
        <authorList>
            <person name="Nowell W R."/>
        </authorList>
    </citation>
    <scope>NUCLEOTIDE SEQUENCE</scope>
</reference>
<sequence>MKRQMRRSFKKFERKLSQAKNFTTNLIRSNSAYSYNHQSTYVPAILPSGLSDDDDDAVFEPTTPIDSITDDAPNASEILIPCEFCRLQQPSDHITQHQFLCPQNPNYTRRRPPNRRSTTPGHRRRAISDSVSPLPSAPARSRSPSPTEDYPIPSDLKCPITGGLFHDPVVASDGHAYEREAIVRWLQKERKSPITREMMSVDKLNPSRTLKKMADDKRAEWRQKKLLYKYKLDIDVKKTEQIPFIKTTTKAIYRAEWITRTLSSNDSNINLLHLTGENAENIAEIYCRMGTHPNIVRVLGKVEHKDTGILLVQEYLCEVTLSQFMKDSHQTLSINTFDIILYQIASALQYLNGTNIIHGNITADNIFIYHLDDIPENTWVKLTNIGDIEKSTNNTDAESKVSSNEIHSEKSDVYAFGKLALKMYLLQLETNDKNLKERKKLFQRCLAFDQNERPTFNELTETISKFVDEDKYVLKSKSY</sequence>
<evidence type="ECO:0000313" key="5">
    <source>
        <dbReference type="Proteomes" id="UP000663870"/>
    </source>
</evidence>
<dbReference type="Gene3D" id="1.10.510.10">
    <property type="entry name" value="Transferase(Phosphotransferase) domain 1"/>
    <property type="match status" value="1"/>
</dbReference>
<feature type="domain" description="U-box" evidence="3">
    <location>
        <begin position="151"/>
        <end position="224"/>
    </location>
</feature>
<dbReference type="SMART" id="SM00504">
    <property type="entry name" value="Ubox"/>
    <property type="match status" value="1"/>
</dbReference>
<dbReference type="AlphaFoldDB" id="A0A815A7W8"/>
<evidence type="ECO:0000313" key="4">
    <source>
        <dbReference type="EMBL" id="CAF1251916.1"/>
    </source>
</evidence>
<comment type="caution">
    <text evidence="4">The sequence shown here is derived from an EMBL/GenBank/DDBJ whole genome shotgun (WGS) entry which is preliminary data.</text>
</comment>
<gene>
    <name evidence="4" type="ORF">JXQ802_LOCUS27022</name>
</gene>
<dbReference type="GO" id="GO:0016567">
    <property type="term" value="P:protein ubiquitination"/>
    <property type="evidence" value="ECO:0007669"/>
    <property type="project" value="InterPro"/>
</dbReference>
<dbReference type="Pfam" id="PF04564">
    <property type="entry name" value="U-box"/>
    <property type="match status" value="1"/>
</dbReference>